<dbReference type="EMBL" id="SWFS01000237">
    <property type="protein sequence ID" value="KAA8913077.1"/>
    <property type="molecule type" value="Genomic_DNA"/>
</dbReference>
<comment type="subcellular location">
    <subcellularLocation>
        <location evidence="2">Secreted</location>
    </subcellularLocation>
</comment>
<dbReference type="GO" id="GO:0005576">
    <property type="term" value="C:extracellular region"/>
    <property type="evidence" value="ECO:0007669"/>
    <property type="project" value="UniProtKB-SubCell"/>
</dbReference>
<dbReference type="InterPro" id="IPR029413">
    <property type="entry name" value="RG-lyase_II"/>
</dbReference>
<evidence type="ECO:0000256" key="9">
    <source>
        <dbReference type="ARBA" id="ARBA00023326"/>
    </source>
</evidence>
<keyword evidence="7" id="KW-0456">Lyase</keyword>
<keyword evidence="6 10" id="KW-0732">Signal</keyword>
<evidence type="ECO:0000259" key="11">
    <source>
        <dbReference type="Pfam" id="PF14683"/>
    </source>
</evidence>
<dbReference type="InterPro" id="IPR008979">
    <property type="entry name" value="Galactose-bd-like_sf"/>
</dbReference>
<dbReference type="SUPFAM" id="SSF49785">
    <property type="entry name" value="Galactose-binding domain-like"/>
    <property type="match status" value="1"/>
</dbReference>
<dbReference type="Pfam" id="PF14686">
    <property type="entry name" value="fn3_3"/>
    <property type="match status" value="1"/>
</dbReference>
<feature type="signal peptide" evidence="10">
    <location>
        <begin position="1"/>
        <end position="17"/>
    </location>
</feature>
<gene>
    <name evidence="13" type="ORF">TRICI_003279</name>
</gene>
<evidence type="ECO:0000256" key="3">
    <source>
        <dbReference type="ARBA" id="ARBA00010418"/>
    </source>
</evidence>
<feature type="domain" description="Rhamnogalacturonan lyase" evidence="12">
    <location>
        <begin position="304"/>
        <end position="359"/>
    </location>
</feature>
<dbReference type="CDD" id="cd10316">
    <property type="entry name" value="RGL4_M"/>
    <property type="match status" value="1"/>
</dbReference>
<keyword evidence="5" id="KW-0964">Secreted</keyword>
<keyword evidence="14" id="KW-1185">Reference proteome</keyword>
<dbReference type="OrthoDB" id="1179585at2759"/>
<evidence type="ECO:0000313" key="13">
    <source>
        <dbReference type="EMBL" id="KAA8913077.1"/>
    </source>
</evidence>
<keyword evidence="9" id="KW-0624">Polysaccharide degradation</keyword>
<dbReference type="CDD" id="cd10320">
    <property type="entry name" value="RGL4_N"/>
    <property type="match status" value="1"/>
</dbReference>
<dbReference type="Pfam" id="PF14683">
    <property type="entry name" value="CBM-like"/>
    <property type="match status" value="1"/>
</dbReference>
<dbReference type="VEuPathDB" id="FungiDB:TRICI_003279"/>
<dbReference type="PANTHER" id="PTHR32018:SF1">
    <property type="entry name" value="RHAMNOGALACTURONAN ENDOLYASE"/>
    <property type="match status" value="1"/>
</dbReference>
<sequence length="566" mass="63441">MLFKHSVLLALAGIALGKPNLEFVDDETSIIGNGDGFQMTINSTSGYGYSIKDGETELVGSAVGAYVDTGGRHTFNYTKPEIEQSTDDLIDVKYAAIEGDVHYVFQSGLKGFYSYVVTRDFPTAGEFRSLLRLSPDIYTWGRNNEVDAPLPLIQDIENGYKVQDETFQRPNGSFITKYDFSAFVRDLDFHGVHGNGHGAWLISPSKDYYVGDQLKQELMIHRESKTNDAVLLNMVHGTHLCAEFSEEIPEGKIWGPWLFYFNDGDLDDVSKRVKEEGKKWPYEWLQDEKYHDRGNVKGQIVLQDGTPASGAAVFLGEPGRTVSQGAHYQYTGYADDKGHFEFKNVRREKEYALQAWASNKSDRLRNVSTVFEKNNITIEKNTNLGKLTWELPKDRSPVWQIGAFDRLSDGFKNSDKPRVHGLSDESPAYLYYAIGVNEEKDWYYAQSSEGNWTVLFDVDTTDKDAIISASFAGYTAIARDDVNSGAVPVTLSLHMNGQPIGNISDDKAADSALYRSANRAGGYYYQELTVPHDTLVEGSNRLDLVLINGARWKGIIWDAIKLELTN</sequence>
<organism evidence="13 14">
    <name type="scientific">Trichomonascus ciferrii</name>
    <dbReference type="NCBI Taxonomy" id="44093"/>
    <lineage>
        <taxon>Eukaryota</taxon>
        <taxon>Fungi</taxon>
        <taxon>Dikarya</taxon>
        <taxon>Ascomycota</taxon>
        <taxon>Saccharomycotina</taxon>
        <taxon>Dipodascomycetes</taxon>
        <taxon>Dipodascales</taxon>
        <taxon>Trichomonascaceae</taxon>
        <taxon>Trichomonascus</taxon>
        <taxon>Trichomonascus ciferrii complex</taxon>
    </lineage>
</organism>
<dbReference type="Proteomes" id="UP000761534">
    <property type="component" value="Unassembled WGS sequence"/>
</dbReference>
<dbReference type="InterPro" id="IPR051850">
    <property type="entry name" value="Polysacch_Lyase_4"/>
</dbReference>
<dbReference type="InterPro" id="IPR014718">
    <property type="entry name" value="GH-type_carb-bd"/>
</dbReference>
<dbReference type="EC" id="4.2.2.23" evidence="4"/>
<evidence type="ECO:0000256" key="7">
    <source>
        <dbReference type="ARBA" id="ARBA00023239"/>
    </source>
</evidence>
<dbReference type="InterPro" id="IPR013784">
    <property type="entry name" value="Carb-bd-like_fold"/>
</dbReference>
<dbReference type="Gene3D" id="2.60.120.260">
    <property type="entry name" value="Galactose-binding domain-like"/>
    <property type="match status" value="1"/>
</dbReference>
<protein>
    <recommendedName>
        <fullName evidence="4">rhamnogalacturonan endolyase</fullName>
        <ecNumber evidence="4">4.2.2.23</ecNumber>
    </recommendedName>
</protein>
<dbReference type="GO" id="GO:0000272">
    <property type="term" value="P:polysaccharide catabolic process"/>
    <property type="evidence" value="ECO:0007669"/>
    <property type="project" value="UniProtKB-KW"/>
</dbReference>
<dbReference type="SUPFAM" id="SSF74650">
    <property type="entry name" value="Galactose mutarotase-like"/>
    <property type="match status" value="1"/>
</dbReference>
<reference evidence="13" key="1">
    <citation type="journal article" date="2019" name="G3 (Bethesda)">
        <title>Genome Assemblies of Two Rare Opportunistic Yeast Pathogens: Diutina rugosa (syn. Candida rugosa) and Trichomonascus ciferrii (syn. Candida ciferrii).</title>
        <authorList>
            <person name="Mixao V."/>
            <person name="Saus E."/>
            <person name="Hansen A.P."/>
            <person name="Lass-Florl C."/>
            <person name="Gabaldon T."/>
        </authorList>
    </citation>
    <scope>NUCLEOTIDE SEQUENCE</scope>
    <source>
        <strain evidence="13">CBS 4856</strain>
    </source>
</reference>
<comment type="catalytic activity">
    <reaction evidence="1">
        <text>Endotype eliminative cleavage of L-alpha-rhamnopyranosyl-(1-&gt;4)-alpha-D-galactopyranosyluronic acid bonds of rhamnogalacturonan I domains in ramified hairy regions of pectin leaving L-rhamnopyranose at the reducing end and 4-deoxy-4,5-unsaturated D-galactopyranosyluronic acid at the non-reducing end.</text>
        <dbReference type="EC" id="4.2.2.23"/>
    </reaction>
</comment>
<dbReference type="InterPro" id="IPR011013">
    <property type="entry name" value="Gal_mutarotase_sf_dom"/>
</dbReference>
<evidence type="ECO:0000256" key="10">
    <source>
        <dbReference type="SAM" id="SignalP"/>
    </source>
</evidence>
<feature type="chain" id="PRO_5025012337" description="rhamnogalacturonan endolyase" evidence="10">
    <location>
        <begin position="18"/>
        <end position="566"/>
    </location>
</feature>
<dbReference type="GO" id="GO:0030246">
    <property type="term" value="F:carbohydrate binding"/>
    <property type="evidence" value="ECO:0007669"/>
    <property type="project" value="InterPro"/>
</dbReference>
<feature type="domain" description="Rhamnogalacturonan lyase" evidence="11">
    <location>
        <begin position="398"/>
        <end position="562"/>
    </location>
</feature>
<evidence type="ECO:0000256" key="2">
    <source>
        <dbReference type="ARBA" id="ARBA00004613"/>
    </source>
</evidence>
<name>A0A642V9E7_9ASCO</name>
<evidence type="ECO:0000256" key="8">
    <source>
        <dbReference type="ARBA" id="ARBA00023277"/>
    </source>
</evidence>
<comment type="similarity">
    <text evidence="3">Belongs to the polysaccharide lyase 4 family.</text>
</comment>
<keyword evidence="8" id="KW-0119">Carbohydrate metabolism</keyword>
<dbReference type="SUPFAM" id="SSF49452">
    <property type="entry name" value="Starch-binding domain-like"/>
    <property type="match status" value="1"/>
</dbReference>
<dbReference type="Gene3D" id="2.70.98.10">
    <property type="match status" value="1"/>
</dbReference>
<evidence type="ECO:0000313" key="14">
    <source>
        <dbReference type="Proteomes" id="UP000761534"/>
    </source>
</evidence>
<accession>A0A642V9E7</accession>
<evidence type="ECO:0000259" key="12">
    <source>
        <dbReference type="Pfam" id="PF14686"/>
    </source>
</evidence>
<comment type="caution">
    <text evidence="13">The sequence shown here is derived from an EMBL/GenBank/DDBJ whole genome shotgun (WGS) entry which is preliminary data.</text>
</comment>
<evidence type="ECO:0000256" key="1">
    <source>
        <dbReference type="ARBA" id="ARBA00001324"/>
    </source>
</evidence>
<dbReference type="GO" id="GO:0102210">
    <property type="term" value="F:rhamnogalacturonan endolyase activity"/>
    <property type="evidence" value="ECO:0007669"/>
    <property type="project" value="UniProtKB-EC"/>
</dbReference>
<proteinExistence type="inferred from homology"/>
<dbReference type="PANTHER" id="PTHR32018">
    <property type="entry name" value="RHAMNOGALACTURONATE LYASE FAMILY PROTEIN"/>
    <property type="match status" value="1"/>
</dbReference>
<evidence type="ECO:0000256" key="4">
    <source>
        <dbReference type="ARBA" id="ARBA00012437"/>
    </source>
</evidence>
<dbReference type="AlphaFoldDB" id="A0A642V9E7"/>
<evidence type="ECO:0000256" key="6">
    <source>
        <dbReference type="ARBA" id="ARBA00022729"/>
    </source>
</evidence>
<dbReference type="InterPro" id="IPR029411">
    <property type="entry name" value="RG-lyase_III"/>
</dbReference>
<evidence type="ECO:0000256" key="5">
    <source>
        <dbReference type="ARBA" id="ARBA00022525"/>
    </source>
</evidence>